<name>A0ABV8KT16_9ACTN</name>
<evidence type="ECO:0000313" key="1">
    <source>
        <dbReference type="EMBL" id="MFC4109238.1"/>
    </source>
</evidence>
<evidence type="ECO:0000313" key="2">
    <source>
        <dbReference type="Proteomes" id="UP001595868"/>
    </source>
</evidence>
<dbReference type="Proteomes" id="UP001595868">
    <property type="component" value="Unassembled WGS sequence"/>
</dbReference>
<proteinExistence type="predicted"/>
<sequence>MTTSNAPDALLLGGPRDGTLFTADDAAVVQLEIDGLIQRYLRTTSRQDHRGQPVLVYVYDGATPPDGGLPGIGLADGGPPAAGAW</sequence>
<comment type="caution">
    <text evidence="1">The sequence shown here is derived from an EMBL/GenBank/DDBJ whole genome shotgun (WGS) entry which is preliminary data.</text>
</comment>
<dbReference type="EMBL" id="JBHSBN010000022">
    <property type="protein sequence ID" value="MFC4109238.1"/>
    <property type="molecule type" value="Genomic_DNA"/>
</dbReference>
<gene>
    <name evidence="1" type="ORF">ACFOX0_25325</name>
</gene>
<keyword evidence="2" id="KW-1185">Reference proteome</keyword>
<accession>A0ABV8KT16</accession>
<organism evidence="1 2">
    <name type="scientific">Micromonospora zhanjiangensis</name>
    <dbReference type="NCBI Taxonomy" id="1522057"/>
    <lineage>
        <taxon>Bacteria</taxon>
        <taxon>Bacillati</taxon>
        <taxon>Actinomycetota</taxon>
        <taxon>Actinomycetes</taxon>
        <taxon>Micromonosporales</taxon>
        <taxon>Micromonosporaceae</taxon>
        <taxon>Micromonospora</taxon>
    </lineage>
</organism>
<reference evidence="2" key="1">
    <citation type="journal article" date="2019" name="Int. J. Syst. Evol. Microbiol.">
        <title>The Global Catalogue of Microorganisms (GCM) 10K type strain sequencing project: providing services to taxonomists for standard genome sequencing and annotation.</title>
        <authorList>
            <consortium name="The Broad Institute Genomics Platform"/>
            <consortium name="The Broad Institute Genome Sequencing Center for Infectious Disease"/>
            <person name="Wu L."/>
            <person name="Ma J."/>
        </authorList>
    </citation>
    <scope>NUCLEOTIDE SEQUENCE [LARGE SCALE GENOMIC DNA]</scope>
    <source>
        <strain evidence="2">2902at01</strain>
    </source>
</reference>
<dbReference type="RefSeq" id="WP_377550395.1">
    <property type="nucleotide sequence ID" value="NZ_JBHSBN010000022.1"/>
</dbReference>
<protein>
    <submittedName>
        <fullName evidence="1">Uncharacterized protein</fullName>
    </submittedName>
</protein>